<comment type="caution">
    <text evidence="2">The sequence shown here is derived from an EMBL/GenBank/DDBJ whole genome shotgun (WGS) entry which is preliminary data.</text>
</comment>
<evidence type="ECO:0000313" key="2">
    <source>
        <dbReference type="EMBL" id="KAG9454443.1"/>
    </source>
</evidence>
<dbReference type="Proteomes" id="UP000825729">
    <property type="component" value="Unassembled WGS sequence"/>
</dbReference>
<organism evidence="2 3">
    <name type="scientific">Aristolochia fimbriata</name>
    <name type="common">White veined hardy Dutchman's pipe vine</name>
    <dbReference type="NCBI Taxonomy" id="158543"/>
    <lineage>
        <taxon>Eukaryota</taxon>
        <taxon>Viridiplantae</taxon>
        <taxon>Streptophyta</taxon>
        <taxon>Embryophyta</taxon>
        <taxon>Tracheophyta</taxon>
        <taxon>Spermatophyta</taxon>
        <taxon>Magnoliopsida</taxon>
        <taxon>Magnoliidae</taxon>
        <taxon>Piperales</taxon>
        <taxon>Aristolochiaceae</taxon>
        <taxon>Aristolochia</taxon>
    </lineage>
</organism>
<feature type="region of interest" description="Disordered" evidence="1">
    <location>
        <begin position="16"/>
        <end position="42"/>
    </location>
</feature>
<evidence type="ECO:0000313" key="3">
    <source>
        <dbReference type="Proteomes" id="UP000825729"/>
    </source>
</evidence>
<name>A0AAV7F4F6_ARIFI</name>
<proteinExistence type="predicted"/>
<keyword evidence="3" id="KW-1185">Reference proteome</keyword>
<gene>
    <name evidence="2" type="ORF">H6P81_007347</name>
</gene>
<sequence>MDRTEFGRLFSLDRVRFRDPSPPTTPAENPNPIRRNSGNFRRLSDTELQSKLERGLCFRCDERYSPGHRCRSEQLQFLLVNEDDVDGEDLQTTDCEAIATEDSPVELSLHSVAELTAAHTIKFRGRLQEKEAIILVDSGGQP</sequence>
<dbReference type="AlphaFoldDB" id="A0AAV7F4F6"/>
<accession>A0AAV7F4F6</accession>
<protein>
    <submittedName>
        <fullName evidence="2">Uncharacterized protein</fullName>
    </submittedName>
</protein>
<dbReference type="EMBL" id="JAINDJ010000003">
    <property type="protein sequence ID" value="KAG9454443.1"/>
    <property type="molecule type" value="Genomic_DNA"/>
</dbReference>
<evidence type="ECO:0000256" key="1">
    <source>
        <dbReference type="SAM" id="MobiDB-lite"/>
    </source>
</evidence>
<reference evidence="2 3" key="1">
    <citation type="submission" date="2021-07" db="EMBL/GenBank/DDBJ databases">
        <title>The Aristolochia fimbriata genome: insights into angiosperm evolution, floral development and chemical biosynthesis.</title>
        <authorList>
            <person name="Jiao Y."/>
        </authorList>
    </citation>
    <scope>NUCLEOTIDE SEQUENCE [LARGE SCALE GENOMIC DNA]</scope>
    <source>
        <strain evidence="2">IBCAS-2021</strain>
        <tissue evidence="2">Leaf</tissue>
    </source>
</reference>